<dbReference type="SMART" id="SM01008">
    <property type="entry name" value="Ald_Xan_dh_C"/>
    <property type="match status" value="1"/>
</dbReference>
<accession>A0A1G8KAX9</accession>
<dbReference type="EMBL" id="FNEJ01000004">
    <property type="protein sequence ID" value="SDI40543.1"/>
    <property type="molecule type" value="Genomic_DNA"/>
</dbReference>
<protein>
    <submittedName>
        <fullName evidence="4">Xanthine dehydrogenase YagR molybdenum-binding subunit</fullName>
    </submittedName>
</protein>
<dbReference type="InterPro" id="IPR000674">
    <property type="entry name" value="Ald_Oxase/Xan_DH_a/b"/>
</dbReference>
<gene>
    <name evidence="4" type="ORF">SAMN04487993_1004132</name>
</gene>
<dbReference type="Gene3D" id="3.90.1170.50">
    <property type="entry name" value="Aldehyde oxidase/xanthine dehydrogenase, a/b hammerhead"/>
    <property type="match status" value="1"/>
</dbReference>
<feature type="domain" description="Aldehyde oxidase/xanthine dehydrogenase a/b hammerhead" evidence="3">
    <location>
        <begin position="53"/>
        <end position="168"/>
    </location>
</feature>
<dbReference type="InterPro" id="IPR046867">
    <property type="entry name" value="AldOxase/xan_DH_MoCoBD2"/>
</dbReference>
<reference evidence="4 5" key="1">
    <citation type="submission" date="2016-10" db="EMBL/GenBank/DDBJ databases">
        <authorList>
            <person name="de Groot N.N."/>
        </authorList>
    </citation>
    <scope>NUCLEOTIDE SEQUENCE [LARGE SCALE GENOMIC DNA]</scope>
    <source>
        <strain evidence="4 5">DSM 26424</strain>
    </source>
</reference>
<dbReference type="Proteomes" id="UP000199093">
    <property type="component" value="Unassembled WGS sequence"/>
</dbReference>
<evidence type="ECO:0000256" key="1">
    <source>
        <dbReference type="ARBA" id="ARBA00022505"/>
    </source>
</evidence>
<organism evidence="4 5">
    <name type="scientific">Salipiger marinus</name>
    <dbReference type="NCBI Taxonomy" id="555512"/>
    <lineage>
        <taxon>Bacteria</taxon>
        <taxon>Pseudomonadati</taxon>
        <taxon>Pseudomonadota</taxon>
        <taxon>Alphaproteobacteria</taxon>
        <taxon>Rhodobacterales</taxon>
        <taxon>Roseobacteraceae</taxon>
        <taxon>Salipiger</taxon>
    </lineage>
</organism>
<dbReference type="InterPro" id="IPR016208">
    <property type="entry name" value="Ald_Oxase/xanthine_DH-like"/>
</dbReference>
<evidence type="ECO:0000259" key="3">
    <source>
        <dbReference type="SMART" id="SM01008"/>
    </source>
</evidence>
<keyword evidence="5" id="KW-1185">Reference proteome</keyword>
<dbReference type="RefSeq" id="WP_089844905.1">
    <property type="nucleotide sequence ID" value="NZ_FNEJ01000004.1"/>
</dbReference>
<dbReference type="GO" id="GO:0005506">
    <property type="term" value="F:iron ion binding"/>
    <property type="evidence" value="ECO:0007669"/>
    <property type="project" value="InterPro"/>
</dbReference>
<keyword evidence="2" id="KW-0560">Oxidoreductase</keyword>
<dbReference type="AlphaFoldDB" id="A0A1G8KAX9"/>
<dbReference type="Pfam" id="PF01315">
    <property type="entry name" value="Ald_Xan_dh_C"/>
    <property type="match status" value="1"/>
</dbReference>
<dbReference type="InterPro" id="IPR037165">
    <property type="entry name" value="AldOxase/xan_DH_Mopterin-bd_sf"/>
</dbReference>
<dbReference type="STRING" id="555512.SAMN04487993_1004132"/>
<dbReference type="OrthoDB" id="8428274at2"/>
<sequence>MSRVQNAVIGSVRTVVGWLPERWLPGGSPDPLIGRHGEVGRQLGHLDGPLKVTGAARFAAEVPLEQLCHAALVHSPVARGRIATLDTRAAEAAPGVVLVLTHRTMPRLEPVPLISITNMTAVGNSALPILQDPEIRYNGQVVALVLAETPQQADFAASLIDISYDEAPARTRFEAAKPQARTPASILVERNEEAVGDAEAALRQSAFQVDAIYTTPGHNHAAIEPHAVTAAWTGDRLVLHDATQAIAPTAAALAKLFDIRREDVRVLSPFVGGGFGAKGFWDHHVLAVAAARLVRRPVRLVLSREAVFRMVGGRSPTEQRVALAAEAGGRFTALIHTGYSVMPPYGACPEQYTLGSRALYRAQNVRFGQKHLDLDVVPNTYMRAPGEAVGSFALESAVDELAHQMSMDPIELRLRNDPEVHPLSGIPFSQRALAEAYRQGAEAFGWAARNATPRTRREGEWLLGMGCATGSFPYVRMPAGAVRIRLTRDGRASVACSAQDMGMGTATVQSQHAADRLGLPLAAVSFEMGDSDLPPAPMAGGSGQTVSIVAAVAAAATKLTGELLRLAGNASPLAGLRAGEVRLQEGGLVSLADPARRDSFDAILSRAGREDITVTESAAAPLEMFKYAMQSQSANFCDLRVSAVTGEIRITRLLGVFDVGTILNPRTAASQLRGGMIMGLGMALSEEVLFDERSGRIMNAGLADYHIPAHLDIPEIDVRWTGIPDPRSPLGARGIGEIAITGVAAAIANAVFNATGTRLRDLPLTLDKLLEEEGA</sequence>
<dbReference type="InterPro" id="IPR036856">
    <property type="entry name" value="Ald_Oxase/Xan_DH_a/b_sf"/>
</dbReference>
<dbReference type="SUPFAM" id="SSF54665">
    <property type="entry name" value="CO dehydrogenase molybdoprotein N-domain-like"/>
    <property type="match status" value="1"/>
</dbReference>
<evidence type="ECO:0000313" key="5">
    <source>
        <dbReference type="Proteomes" id="UP000199093"/>
    </source>
</evidence>
<dbReference type="Pfam" id="PF20256">
    <property type="entry name" value="MoCoBD_2"/>
    <property type="match status" value="1"/>
</dbReference>
<dbReference type="GO" id="GO:0016491">
    <property type="term" value="F:oxidoreductase activity"/>
    <property type="evidence" value="ECO:0007669"/>
    <property type="project" value="UniProtKB-KW"/>
</dbReference>
<dbReference type="InterPro" id="IPR008274">
    <property type="entry name" value="AldOxase/xan_DH_MoCoBD1"/>
</dbReference>
<dbReference type="SUPFAM" id="SSF56003">
    <property type="entry name" value="Molybdenum cofactor-binding domain"/>
    <property type="match status" value="1"/>
</dbReference>
<dbReference type="Gene3D" id="3.30.365.10">
    <property type="entry name" value="Aldehyde oxidase/xanthine dehydrogenase, molybdopterin binding domain"/>
    <property type="match status" value="4"/>
</dbReference>
<proteinExistence type="predicted"/>
<keyword evidence="1" id="KW-0500">Molybdenum</keyword>
<evidence type="ECO:0000313" key="4">
    <source>
        <dbReference type="EMBL" id="SDI40543.1"/>
    </source>
</evidence>
<dbReference type="PANTHER" id="PTHR11908:SF132">
    <property type="entry name" value="ALDEHYDE OXIDASE 1-RELATED"/>
    <property type="match status" value="1"/>
</dbReference>
<dbReference type="Pfam" id="PF02738">
    <property type="entry name" value="MoCoBD_1"/>
    <property type="match status" value="1"/>
</dbReference>
<dbReference type="PANTHER" id="PTHR11908">
    <property type="entry name" value="XANTHINE DEHYDROGENASE"/>
    <property type="match status" value="1"/>
</dbReference>
<evidence type="ECO:0000256" key="2">
    <source>
        <dbReference type="ARBA" id="ARBA00023002"/>
    </source>
</evidence>
<name>A0A1G8KAX9_9RHOB</name>